<dbReference type="Proteomes" id="UP000198661">
    <property type="component" value="Unassembled WGS sequence"/>
</dbReference>
<dbReference type="SMART" id="SM00849">
    <property type="entry name" value="Lactamase_B"/>
    <property type="match status" value="1"/>
</dbReference>
<proteinExistence type="predicted"/>
<feature type="domain" description="Metallo-beta-lactamase" evidence="1">
    <location>
        <begin position="25"/>
        <end position="230"/>
    </location>
</feature>
<dbReference type="InterPro" id="IPR001279">
    <property type="entry name" value="Metallo-B-lactamas"/>
</dbReference>
<dbReference type="Gene3D" id="3.60.15.10">
    <property type="entry name" value="Ribonuclease Z/Hydroxyacylglutathione hydrolase-like"/>
    <property type="match status" value="1"/>
</dbReference>
<evidence type="ECO:0000313" key="2">
    <source>
        <dbReference type="EMBL" id="SFF99126.1"/>
    </source>
</evidence>
<gene>
    <name evidence="2" type="ORF">SAMN04488025_11168</name>
</gene>
<name>A0A1I2NCD0_9BACL</name>
<evidence type="ECO:0000259" key="1">
    <source>
        <dbReference type="SMART" id="SM00849"/>
    </source>
</evidence>
<protein>
    <submittedName>
        <fullName evidence="2">Glyoxylase, beta-lactamase superfamily II</fullName>
    </submittedName>
</protein>
<dbReference type="InterPro" id="IPR036866">
    <property type="entry name" value="RibonucZ/Hydroxyglut_hydro"/>
</dbReference>
<dbReference type="CDD" id="cd07726">
    <property type="entry name" value="ST1585-like_MBL-fold"/>
    <property type="match status" value="1"/>
</dbReference>
<sequence>METRPPVDLGHRRAMIDGFDLGVPGRTGTYVLREEALTLVDTGPSPSVPRILKGLEELGLDPADVRYVIVTHIHLDHAGGAGLLLESCPRAQVVVHPRGARHLADPSRLVAGARAIYQDQFDALFDPVVPVPKDRLIVKGDGDTLKIGPECTLTFLDSPGHAAHHFSIYDPASGGLFTGDTAGIRYHELEDCGFVLHLPVTSPNQFDPEAMRRSIERFRKMKAERIFFGHFGMEEQPEAVYEEVLGWLDRFVRTGESVFAEGGGPSEIEERLMEQVREHLRERKVPEDHPVYRQLKMDLFVSALGIVDYLEKKRG</sequence>
<reference evidence="2 3" key="1">
    <citation type="submission" date="2016-10" db="EMBL/GenBank/DDBJ databases">
        <authorList>
            <person name="de Groot N.N."/>
        </authorList>
    </citation>
    <scope>NUCLEOTIDE SEQUENCE [LARGE SCALE GENOMIC DNA]</scope>
    <source>
        <strain evidence="2 3">DSM 44945</strain>
    </source>
</reference>
<dbReference type="PANTHER" id="PTHR42951:SF22">
    <property type="entry name" value="METALLO BETA-LACTAMASE SUPERFAMILY LIPOPROTEIN"/>
    <property type="match status" value="1"/>
</dbReference>
<dbReference type="SUPFAM" id="SSF56281">
    <property type="entry name" value="Metallo-hydrolase/oxidoreductase"/>
    <property type="match status" value="1"/>
</dbReference>
<dbReference type="InterPro" id="IPR050855">
    <property type="entry name" value="NDM-1-like"/>
</dbReference>
<dbReference type="STRING" id="201973.SAMN04488025_11168"/>
<dbReference type="PANTHER" id="PTHR42951">
    <property type="entry name" value="METALLO-BETA-LACTAMASE DOMAIN-CONTAINING"/>
    <property type="match status" value="1"/>
</dbReference>
<accession>A0A1I2NCD0</accession>
<dbReference type="RefSeq" id="WP_092037818.1">
    <property type="nucleotide sequence ID" value="NZ_FOOK01000011.1"/>
</dbReference>
<dbReference type="EMBL" id="FOOK01000011">
    <property type="protein sequence ID" value="SFF99126.1"/>
    <property type="molecule type" value="Genomic_DNA"/>
</dbReference>
<evidence type="ECO:0000313" key="3">
    <source>
        <dbReference type="Proteomes" id="UP000198661"/>
    </source>
</evidence>
<keyword evidence="3" id="KW-1185">Reference proteome</keyword>
<dbReference type="Pfam" id="PF00753">
    <property type="entry name" value="Lactamase_B"/>
    <property type="match status" value="1"/>
</dbReference>
<dbReference type="AlphaFoldDB" id="A0A1I2NCD0"/>
<dbReference type="InterPro" id="IPR037482">
    <property type="entry name" value="ST1585_MBL-fold"/>
</dbReference>
<organism evidence="2 3">
    <name type="scientific">Planifilum fulgidum</name>
    <dbReference type="NCBI Taxonomy" id="201973"/>
    <lineage>
        <taxon>Bacteria</taxon>
        <taxon>Bacillati</taxon>
        <taxon>Bacillota</taxon>
        <taxon>Bacilli</taxon>
        <taxon>Bacillales</taxon>
        <taxon>Thermoactinomycetaceae</taxon>
        <taxon>Planifilum</taxon>
    </lineage>
</organism>
<dbReference type="OrthoDB" id="9761531at2"/>